<dbReference type="EMBL" id="DF237120">
    <property type="protein sequence ID" value="GAQ83980.1"/>
    <property type="molecule type" value="Genomic_DNA"/>
</dbReference>
<evidence type="ECO:0000256" key="1">
    <source>
        <dbReference type="SAM" id="MobiDB-lite"/>
    </source>
</evidence>
<organism evidence="3 4">
    <name type="scientific">Klebsormidium nitens</name>
    <name type="common">Green alga</name>
    <name type="synonym">Ulothrix nitens</name>
    <dbReference type="NCBI Taxonomy" id="105231"/>
    <lineage>
        <taxon>Eukaryota</taxon>
        <taxon>Viridiplantae</taxon>
        <taxon>Streptophyta</taxon>
        <taxon>Klebsormidiophyceae</taxon>
        <taxon>Klebsormidiales</taxon>
        <taxon>Klebsormidiaceae</taxon>
        <taxon>Klebsormidium</taxon>
    </lineage>
</organism>
<dbReference type="SUPFAM" id="SSF52087">
    <property type="entry name" value="CRAL/TRIO domain"/>
    <property type="match status" value="1"/>
</dbReference>
<dbReference type="PANTHER" id="PTHR47041">
    <property type="entry name" value="SEC14 CYTOSOLIC FACTOR FAMILY PROTEIN / PHOSPHOGLYCERIDE TRANSFER FAMILY PROTEIN"/>
    <property type="match status" value="1"/>
</dbReference>
<dbReference type="Pfam" id="PF00650">
    <property type="entry name" value="CRAL_TRIO"/>
    <property type="match status" value="1"/>
</dbReference>
<dbReference type="STRING" id="105231.A0A1Y1HZ84"/>
<dbReference type="CDD" id="cd00170">
    <property type="entry name" value="SEC14"/>
    <property type="match status" value="1"/>
</dbReference>
<feature type="region of interest" description="Disordered" evidence="1">
    <location>
        <begin position="501"/>
        <end position="537"/>
    </location>
</feature>
<dbReference type="InterPro" id="IPR036865">
    <property type="entry name" value="CRAL-TRIO_dom_sf"/>
</dbReference>
<dbReference type="InterPro" id="IPR001251">
    <property type="entry name" value="CRAL-TRIO_dom"/>
</dbReference>
<feature type="region of interest" description="Disordered" evidence="1">
    <location>
        <begin position="369"/>
        <end position="464"/>
    </location>
</feature>
<name>A0A1Y1HZ84_KLENI</name>
<feature type="compositionally biased region" description="Low complexity" evidence="1">
    <location>
        <begin position="506"/>
        <end position="516"/>
    </location>
</feature>
<dbReference type="PANTHER" id="PTHR47041:SF5">
    <property type="entry name" value="SEC14 CYTOSOLIC FACTOR FAMILY PROTEIN"/>
    <property type="match status" value="1"/>
</dbReference>
<evidence type="ECO:0000313" key="3">
    <source>
        <dbReference type="EMBL" id="GAQ83980.1"/>
    </source>
</evidence>
<feature type="compositionally biased region" description="Polar residues" evidence="1">
    <location>
        <begin position="455"/>
        <end position="464"/>
    </location>
</feature>
<dbReference type="SMART" id="SM00516">
    <property type="entry name" value="SEC14"/>
    <property type="match status" value="1"/>
</dbReference>
<dbReference type="Gene3D" id="3.40.525.10">
    <property type="entry name" value="CRAL-TRIO lipid binding domain"/>
    <property type="match status" value="1"/>
</dbReference>
<proteinExistence type="predicted"/>
<dbReference type="OrthoDB" id="1434354at2759"/>
<dbReference type="AlphaFoldDB" id="A0A1Y1HZ84"/>
<evidence type="ECO:0000259" key="2">
    <source>
        <dbReference type="PROSITE" id="PS50191"/>
    </source>
</evidence>
<feature type="region of interest" description="Disordered" evidence="1">
    <location>
        <begin position="140"/>
        <end position="170"/>
    </location>
</feature>
<protein>
    <recommendedName>
        <fullName evidence="2">CRAL-TRIO domain-containing protein</fullName>
    </recommendedName>
</protein>
<dbReference type="Proteomes" id="UP000054558">
    <property type="component" value="Unassembled WGS sequence"/>
</dbReference>
<sequence length="821" mass="89889">MDGGGGFWDWSEELRFLQHAEGATQVLLDERSESAQNAASVSIQIDQFEVENPLLIDLTSDHSYWEPSDGHTTSEQWGVLAPVHFGQWNASDPVNRGSTDEACGLSLEIISTCVLGELDRDSAPDRHRIVAHSVATVGGAGQETAHGGAVYEGESPCPPEGSGTDSSEPIEIIDSPPQDVTVSQEDGGCGNASVCVADNECAGDWVCADERVWEGSTDQEAEAHSPNLSPRDGTRVRLQFDFLEAEGCKNSVSEDDARPAAECRGSIDATRGRIFVLPFPLTIPFLPLRAVGLLAHPLRHVPKIAFILLTSVPTPRPQQLEPREIPGVLPATYRRRKRSRRGAGRGHFTRKHFLLDLTAPDWLQDNEVFSQSEHPSPRSSSTECAEQMSSESSLSSSQAQEHCEQLNGAGGFGESRADDALGGDPVTSAHGLLVSANTSADPGLSPRQKRERSRPSQLDINEASPLTNVHSRRWETDSFSLEYSPSSLSLDGGFRYRSVDGGAEVSPMSSRSSSSSDLGEPGMHSDTGSSTDENDSHLYLPTNYLLLTPPPNLAAAEPPVKPLSEMSRRFVLPPGVMDPAEMEDLEQQWADQLRARRAEHGDQHYMSAAELMSPPWSDLVFWHGSDKKGQPVLYCKLGLAVRTLPRHMQDRMGCALYSMVELAENSLWRPECGWGFQRMTVVVDAEGLGITRMAPVEALKHGFKLIHRDYPARQGYTYIINVPPLLSMMIGVFKRVIGYDEKEANERLGVYGRNYRSHLQKDFEPDMLHVDYGGSCPCCSAGDDKELVTAADSCPANAGAALKRRGRPEDWVLDFVPSHQR</sequence>
<feature type="domain" description="CRAL-TRIO" evidence="2">
    <location>
        <begin position="622"/>
        <end position="780"/>
    </location>
</feature>
<dbReference type="PROSITE" id="PS50191">
    <property type="entry name" value="CRAL_TRIO"/>
    <property type="match status" value="1"/>
</dbReference>
<accession>A0A1Y1HZ84</accession>
<reference evidence="3 4" key="1">
    <citation type="journal article" date="2014" name="Nat. Commun.">
        <title>Klebsormidium flaccidum genome reveals primary factors for plant terrestrial adaptation.</title>
        <authorList>
            <person name="Hori K."/>
            <person name="Maruyama F."/>
            <person name="Fujisawa T."/>
            <person name="Togashi T."/>
            <person name="Yamamoto N."/>
            <person name="Seo M."/>
            <person name="Sato S."/>
            <person name="Yamada T."/>
            <person name="Mori H."/>
            <person name="Tajima N."/>
            <person name="Moriyama T."/>
            <person name="Ikeuchi M."/>
            <person name="Watanabe M."/>
            <person name="Wada H."/>
            <person name="Kobayashi K."/>
            <person name="Saito M."/>
            <person name="Masuda T."/>
            <person name="Sasaki-Sekimoto Y."/>
            <person name="Mashiguchi K."/>
            <person name="Awai K."/>
            <person name="Shimojima M."/>
            <person name="Masuda S."/>
            <person name="Iwai M."/>
            <person name="Nobusawa T."/>
            <person name="Narise T."/>
            <person name="Kondo S."/>
            <person name="Saito H."/>
            <person name="Sato R."/>
            <person name="Murakawa M."/>
            <person name="Ihara Y."/>
            <person name="Oshima-Yamada Y."/>
            <person name="Ohtaka K."/>
            <person name="Satoh M."/>
            <person name="Sonobe K."/>
            <person name="Ishii M."/>
            <person name="Ohtani R."/>
            <person name="Kanamori-Sato M."/>
            <person name="Honoki R."/>
            <person name="Miyazaki D."/>
            <person name="Mochizuki H."/>
            <person name="Umetsu J."/>
            <person name="Higashi K."/>
            <person name="Shibata D."/>
            <person name="Kamiya Y."/>
            <person name="Sato N."/>
            <person name="Nakamura Y."/>
            <person name="Tabata S."/>
            <person name="Ida S."/>
            <person name="Kurokawa K."/>
            <person name="Ohta H."/>
        </authorList>
    </citation>
    <scope>NUCLEOTIDE SEQUENCE [LARGE SCALE GENOMIC DNA]</scope>
    <source>
        <strain evidence="3 4">NIES-2285</strain>
    </source>
</reference>
<feature type="compositionally biased region" description="Low complexity" evidence="1">
    <location>
        <begin position="370"/>
        <end position="400"/>
    </location>
</feature>
<evidence type="ECO:0000313" key="4">
    <source>
        <dbReference type="Proteomes" id="UP000054558"/>
    </source>
</evidence>
<keyword evidence="4" id="KW-1185">Reference proteome</keyword>
<gene>
    <name evidence="3" type="ORF">KFL_001710110</name>
</gene>